<sequence>MKLFNYLPRRGSAIYIALIAMGIIFAIGIGLGTLFLGGFNIAQSAGESVIAFYAADAGFETLFAAEKCFNQYAEGGNRDSCIKDVLRLDSSFHCNGSDTAEKIACLQGAMQEHESAGKNQLANGAIYTICNTLSCSIVGAGGDCSAGASYCATSKGIYTGAHGNTSQRAIRISR</sequence>
<dbReference type="AlphaFoldDB" id="A0A1G2R216"/>
<keyword evidence="1" id="KW-0472">Membrane</keyword>
<keyword evidence="1" id="KW-0812">Transmembrane</keyword>
<reference evidence="2 3" key="1">
    <citation type="journal article" date="2016" name="Nat. Commun.">
        <title>Thousands of microbial genomes shed light on interconnected biogeochemical processes in an aquifer system.</title>
        <authorList>
            <person name="Anantharaman K."/>
            <person name="Brown C.T."/>
            <person name="Hug L.A."/>
            <person name="Sharon I."/>
            <person name="Castelle C.J."/>
            <person name="Probst A.J."/>
            <person name="Thomas B.C."/>
            <person name="Singh A."/>
            <person name="Wilkins M.J."/>
            <person name="Karaoz U."/>
            <person name="Brodie E.L."/>
            <person name="Williams K.H."/>
            <person name="Hubbard S.S."/>
            <person name="Banfield J.F."/>
        </authorList>
    </citation>
    <scope>NUCLEOTIDE SEQUENCE [LARGE SCALE GENOMIC DNA]</scope>
</reference>
<dbReference type="Proteomes" id="UP000178092">
    <property type="component" value="Unassembled WGS sequence"/>
</dbReference>
<proteinExistence type="predicted"/>
<name>A0A1G2R216_9BACT</name>
<evidence type="ECO:0000313" key="2">
    <source>
        <dbReference type="EMBL" id="OHA66880.1"/>
    </source>
</evidence>
<keyword evidence="1" id="KW-1133">Transmembrane helix</keyword>
<comment type="caution">
    <text evidence="2">The sequence shown here is derived from an EMBL/GenBank/DDBJ whole genome shotgun (WGS) entry which is preliminary data.</text>
</comment>
<evidence type="ECO:0000313" key="3">
    <source>
        <dbReference type="Proteomes" id="UP000178092"/>
    </source>
</evidence>
<dbReference type="EMBL" id="MHTV01000020">
    <property type="protein sequence ID" value="OHA66880.1"/>
    <property type="molecule type" value="Genomic_DNA"/>
</dbReference>
<organism evidence="2 3">
    <name type="scientific">Candidatus Wildermuthbacteria bacterium RIFCSPHIGHO2_02_FULL_45_25</name>
    <dbReference type="NCBI Taxonomy" id="1802450"/>
    <lineage>
        <taxon>Bacteria</taxon>
        <taxon>Candidatus Wildermuthiibacteriota</taxon>
    </lineage>
</organism>
<evidence type="ECO:0000256" key="1">
    <source>
        <dbReference type="SAM" id="Phobius"/>
    </source>
</evidence>
<gene>
    <name evidence="2" type="ORF">A3C04_02460</name>
</gene>
<feature type="transmembrane region" description="Helical" evidence="1">
    <location>
        <begin position="12"/>
        <end position="39"/>
    </location>
</feature>
<accession>A0A1G2R216</accession>
<protein>
    <submittedName>
        <fullName evidence="2">Uncharacterized protein</fullName>
    </submittedName>
</protein>